<evidence type="ECO:0000259" key="3">
    <source>
        <dbReference type="Pfam" id="PF22910"/>
    </source>
</evidence>
<dbReference type="InterPro" id="IPR021480">
    <property type="entry name" value="Zinc_ribbon_12"/>
</dbReference>
<reference evidence="4" key="1">
    <citation type="submission" date="2024-02" db="EMBL/GenBank/DDBJ databases">
        <authorList>
            <consortium name="ELIXIR-Norway"/>
            <consortium name="Elixir Norway"/>
        </authorList>
    </citation>
    <scope>NUCLEOTIDE SEQUENCE</scope>
</reference>
<feature type="region of interest" description="Disordered" evidence="1">
    <location>
        <begin position="240"/>
        <end position="264"/>
    </location>
</feature>
<name>A0ABP0VJB5_9BRYO</name>
<protein>
    <recommendedName>
        <fullName evidence="6">Zinc-ribbon domain-containing protein</fullName>
    </recommendedName>
</protein>
<feature type="compositionally biased region" description="Low complexity" evidence="1">
    <location>
        <begin position="104"/>
        <end position="122"/>
    </location>
</feature>
<feature type="region of interest" description="Disordered" evidence="1">
    <location>
        <begin position="578"/>
        <end position="620"/>
    </location>
</feature>
<dbReference type="Pfam" id="PF11331">
    <property type="entry name" value="Zn_ribbon_12"/>
    <property type="match status" value="1"/>
</dbReference>
<evidence type="ECO:0000256" key="1">
    <source>
        <dbReference type="SAM" id="MobiDB-lite"/>
    </source>
</evidence>
<evidence type="ECO:0000313" key="5">
    <source>
        <dbReference type="Proteomes" id="UP001497444"/>
    </source>
</evidence>
<keyword evidence="5" id="KW-1185">Reference proteome</keyword>
<dbReference type="InterPro" id="IPR040244">
    <property type="entry name" value="EDR4-like"/>
</dbReference>
<comment type="caution">
    <text evidence="4">The sequence shown here is derived from an EMBL/GenBank/DDBJ whole genome shotgun (WGS) entry which is preliminary data.</text>
</comment>
<dbReference type="Pfam" id="PF22910">
    <property type="entry name" value="EDR4-like_1st"/>
    <property type="match status" value="1"/>
</dbReference>
<feature type="compositionally biased region" description="Polar residues" evidence="1">
    <location>
        <begin position="655"/>
        <end position="668"/>
    </location>
</feature>
<feature type="region of interest" description="Disordered" evidence="1">
    <location>
        <begin position="654"/>
        <end position="688"/>
    </location>
</feature>
<proteinExistence type="predicted"/>
<feature type="domain" description="Enhanced disease resistance 4-like N-terminal" evidence="3">
    <location>
        <begin position="11"/>
        <end position="40"/>
    </location>
</feature>
<feature type="compositionally biased region" description="Basic and acidic residues" evidence="1">
    <location>
        <begin position="68"/>
        <end position="86"/>
    </location>
</feature>
<evidence type="ECO:0000259" key="2">
    <source>
        <dbReference type="Pfam" id="PF11331"/>
    </source>
</evidence>
<dbReference type="Proteomes" id="UP001497444">
    <property type="component" value="Unassembled WGS sequence"/>
</dbReference>
<evidence type="ECO:0008006" key="6">
    <source>
        <dbReference type="Google" id="ProtNLM"/>
    </source>
</evidence>
<dbReference type="PANTHER" id="PTHR31105">
    <property type="entry name" value="EXTRA-LARGE G-PROTEIN-LIKE"/>
    <property type="match status" value="1"/>
</dbReference>
<feature type="region of interest" description="Disordered" evidence="1">
    <location>
        <begin position="164"/>
        <end position="206"/>
    </location>
</feature>
<evidence type="ECO:0000313" key="4">
    <source>
        <dbReference type="EMBL" id="CAK9253948.1"/>
    </source>
</evidence>
<gene>
    <name evidence="4" type="ORF">CSSPJE1EN1_LOCUS29326</name>
</gene>
<sequence length="976" mass="106221">MDTGRCSVAECPKCHSLLQQPPSGTPLLYRCGSCSAILQAKSTVAAAAAPPVGRPRKNRKSPVSSPTRMEHDGATEVKRIDVDRTNKRITTTSTTATEEDQYNATTTTATTTTSATVSSQETTTTGGMILDNDYSGHGVSPLWSQLQFGGAAGRMGMMMLESASLSKRGQKPDAAAPLPNRSLHQEPVQWPLSPQVEGTNERSSEKDPVLVDCVGHWKQTNGTRKAHEEKVLDSNAKFLSEDLPFNHPREQKGPPTDDSPCSEETVVGRLSDASLRRDVGHRGIPTIRQFDSKEVRVVKDSSFQEQEQQVFTSVEDQISTPHKGLSVDANLKTPHATQSVLPFPPNLKLSMQRLAKRAFQFNADEPSSQNMYGGQDVLGFETSKYSSMWGEVDPCGGMGLKSRSQSVSYKFGSSYGKGIIETQALDGGQISGLHPTAYDFPQPLPETSRPNSVQVHKSYPPHFQGQYSGYSQHPLLMESPKSSYTWSSKGYHKDNQTGGGHTLAPIGGQSIYHQRLRINTTWPEPNEQLRVVCRHCSLHLQVPPNMPDSDTGYQKLRCGACRKISRFLLYPSYSSAEDSPAASSENLSPAVPDQFFPPVLDGLSVSGRNRDTDSNHETGLCDREVQTHSVLPLPPGIQQLQGLHGSKLSHMFTAPATSDRSTPSSSEDLGSPEATMKGQGRSTDSLEDTRTHVSCSPALSTVDHDLDIAATDGLGSNQDRQQLQDLKYLGSTSDSEDDERASIPMSMAAPRAVDLPEVKGLRGFLKRSMKELTKAKDVNQFRRKVIVNGHAVPDAIVEKAEDLAGPIHPGSYWYDVRAGFWGLMDGPCLGMIPPFIEVLNYPLARHCSNGKTGVLVNRRELHLRDLELLKQRGLPGIPGKSYNLDIDGCLFDAVTGTELPGLGHLAPTSLAASMEEKHQMKQRVKKKTGSLLQTHIITAQLGNISVLEADVLQGGPGYLLETAGKKRAVGHRSMPA</sequence>
<feature type="domain" description="Probable zinc-ribbon" evidence="2">
    <location>
        <begin position="531"/>
        <end position="567"/>
    </location>
</feature>
<organism evidence="4 5">
    <name type="scientific">Sphagnum jensenii</name>
    <dbReference type="NCBI Taxonomy" id="128206"/>
    <lineage>
        <taxon>Eukaryota</taxon>
        <taxon>Viridiplantae</taxon>
        <taxon>Streptophyta</taxon>
        <taxon>Embryophyta</taxon>
        <taxon>Bryophyta</taxon>
        <taxon>Sphagnophytina</taxon>
        <taxon>Sphagnopsida</taxon>
        <taxon>Sphagnales</taxon>
        <taxon>Sphagnaceae</taxon>
        <taxon>Sphagnum</taxon>
    </lineage>
</organism>
<accession>A0ABP0VJB5</accession>
<dbReference type="EMBL" id="CAXAQS010000953">
    <property type="protein sequence ID" value="CAK9253948.1"/>
    <property type="molecule type" value="Genomic_DNA"/>
</dbReference>
<feature type="compositionally biased region" description="Basic and acidic residues" evidence="1">
    <location>
        <begin position="608"/>
        <end position="620"/>
    </location>
</feature>
<dbReference type="PANTHER" id="PTHR31105:SF42">
    <property type="entry name" value="OS02G0258300 PROTEIN"/>
    <property type="match status" value="1"/>
</dbReference>
<dbReference type="InterPro" id="IPR055126">
    <property type="entry name" value="EDR4-like_N"/>
</dbReference>
<feature type="region of interest" description="Disordered" evidence="1">
    <location>
        <begin position="46"/>
        <end position="122"/>
    </location>
</feature>